<dbReference type="Proteomes" id="UP000005239">
    <property type="component" value="Unassembled WGS sequence"/>
</dbReference>
<dbReference type="SMART" id="SM00430">
    <property type="entry name" value="HOLI"/>
    <property type="match status" value="1"/>
</dbReference>
<keyword evidence="3" id="KW-0675">Receptor</keyword>
<evidence type="ECO:0000256" key="3">
    <source>
        <dbReference type="ARBA" id="ARBA00023170"/>
    </source>
</evidence>
<evidence type="ECO:0000256" key="1">
    <source>
        <dbReference type="ARBA" id="ARBA00023015"/>
    </source>
</evidence>
<dbReference type="InterPro" id="IPR000536">
    <property type="entry name" value="Nucl_hrmn_rcpt_lig-bd"/>
</dbReference>
<dbReference type="PANTHER" id="PTHR46011">
    <property type="entry name" value="NUCLEAR HORMONE RECEPTOR FAMILY MEMBER NHR-86-RELATED"/>
    <property type="match status" value="1"/>
</dbReference>
<reference evidence="4" key="2">
    <citation type="submission" date="2022-06" db="UniProtKB">
        <authorList>
            <consortium name="EnsemblMetazoa"/>
        </authorList>
    </citation>
    <scope>IDENTIFICATION</scope>
    <source>
        <strain evidence="4">PS312</strain>
    </source>
</reference>
<dbReference type="PROSITE" id="PS51843">
    <property type="entry name" value="NR_LBD"/>
    <property type="match status" value="1"/>
</dbReference>
<accession>A0A8R1YKS8</accession>
<evidence type="ECO:0000256" key="2">
    <source>
        <dbReference type="ARBA" id="ARBA00023163"/>
    </source>
</evidence>
<keyword evidence="5" id="KW-1185">Reference proteome</keyword>
<reference evidence="5" key="1">
    <citation type="journal article" date="2008" name="Nat. Genet.">
        <title>The Pristionchus pacificus genome provides a unique perspective on nematode lifestyle and parasitism.</title>
        <authorList>
            <person name="Dieterich C."/>
            <person name="Clifton S.W."/>
            <person name="Schuster L.N."/>
            <person name="Chinwalla A."/>
            <person name="Delehaunty K."/>
            <person name="Dinkelacker I."/>
            <person name="Fulton L."/>
            <person name="Fulton R."/>
            <person name="Godfrey J."/>
            <person name="Minx P."/>
            <person name="Mitreva M."/>
            <person name="Roeseler W."/>
            <person name="Tian H."/>
            <person name="Witte H."/>
            <person name="Yang S.P."/>
            <person name="Wilson R.K."/>
            <person name="Sommer R.J."/>
        </authorList>
    </citation>
    <scope>NUCLEOTIDE SEQUENCE [LARGE SCALE GENOMIC DNA]</scope>
    <source>
        <strain evidence="5">PS312</strain>
    </source>
</reference>
<dbReference type="GO" id="GO:0005634">
    <property type="term" value="C:nucleus"/>
    <property type="evidence" value="ECO:0000318"/>
    <property type="project" value="GO_Central"/>
</dbReference>
<keyword evidence="1" id="KW-0805">Transcription regulation</keyword>
<dbReference type="EnsemblMetazoa" id="PPA34361.1">
    <property type="protein sequence ID" value="PPA34361.1"/>
    <property type="gene ID" value="WBGene00272730"/>
</dbReference>
<dbReference type="SUPFAM" id="SSF48508">
    <property type="entry name" value="Nuclear receptor ligand-binding domain"/>
    <property type="match status" value="1"/>
</dbReference>
<name>A0A2A6D1M6_PRIPA</name>
<dbReference type="GO" id="GO:0003700">
    <property type="term" value="F:DNA-binding transcription factor activity"/>
    <property type="evidence" value="ECO:0000318"/>
    <property type="project" value="GO_Central"/>
</dbReference>
<keyword evidence="2" id="KW-0804">Transcription</keyword>
<gene>
    <name evidence="4" type="primary">WBGene00272730</name>
</gene>
<accession>A0A2A6D1M6</accession>
<evidence type="ECO:0000313" key="4">
    <source>
        <dbReference type="EnsemblMetazoa" id="PPA34361.1"/>
    </source>
</evidence>
<protein>
    <submittedName>
        <fullName evidence="4">Nuclear receptor</fullName>
    </submittedName>
</protein>
<dbReference type="Gene3D" id="1.10.565.10">
    <property type="entry name" value="Retinoid X Receptor"/>
    <property type="match status" value="1"/>
</dbReference>
<evidence type="ECO:0000313" key="5">
    <source>
        <dbReference type="Proteomes" id="UP000005239"/>
    </source>
</evidence>
<dbReference type="Pfam" id="PF00104">
    <property type="entry name" value="Hormone_recep"/>
    <property type="match status" value="1"/>
</dbReference>
<dbReference type="PANTHER" id="PTHR46011:SF6">
    <property type="entry name" value="HIGH ZINC ACTIVATED NUCLEAR RECEPTOR PROTEIN"/>
    <property type="match status" value="1"/>
</dbReference>
<organism evidence="4 5">
    <name type="scientific">Pristionchus pacificus</name>
    <name type="common">Parasitic nematode worm</name>
    <dbReference type="NCBI Taxonomy" id="54126"/>
    <lineage>
        <taxon>Eukaryota</taxon>
        <taxon>Metazoa</taxon>
        <taxon>Ecdysozoa</taxon>
        <taxon>Nematoda</taxon>
        <taxon>Chromadorea</taxon>
        <taxon>Rhabditida</taxon>
        <taxon>Rhabditina</taxon>
        <taxon>Diplogasteromorpha</taxon>
        <taxon>Diplogasteroidea</taxon>
        <taxon>Neodiplogasteridae</taxon>
        <taxon>Pristionchus</taxon>
    </lineage>
</organism>
<sequence length="324" mass="37184">MVSCRKCRFDKMKQLVAKATDGQISCVTDRENPIENDVEIAEEVPDLPLQAATENDAAITNEMETDKVIEDPSPPFIDHTLYFACEPSCSKTPLLNKMKEAYSTLCLVRKSCEMKCLHHLEMHSQLKKETMTIRPAKYTNMVHFSQMFFVGLMDFATSSFPEFREMSAENRHNIVQTNFTLISSLDGSYRSNHLFPNDSTVMLSYTCYVSEDTIDDFFKDSPQEMNREEAIDQMRKNMELTNKTTKARFGKLKPSIEEFIALFGMALWNDYKGLLSTEGEDLVSIIRKKILKELQFVYVKRGLKECAPRLGEIFCLLVNEEACV</sequence>
<dbReference type="InterPro" id="IPR035500">
    <property type="entry name" value="NHR-like_dom_sf"/>
</dbReference>
<proteinExistence type="predicted"/>
<dbReference type="AlphaFoldDB" id="A0A2A6D1M6"/>